<comment type="caution">
    <text evidence="6">The sequence shown here is derived from an EMBL/GenBank/DDBJ whole genome shotgun (WGS) entry which is preliminary data.</text>
</comment>
<dbReference type="InterPro" id="IPR015422">
    <property type="entry name" value="PyrdxlP-dep_Trfase_small"/>
</dbReference>
<dbReference type="InterPro" id="IPR000653">
    <property type="entry name" value="DegT/StrS_aminotransferase"/>
</dbReference>
<dbReference type="CDD" id="cd00616">
    <property type="entry name" value="AHBA_syn"/>
    <property type="match status" value="1"/>
</dbReference>
<evidence type="ECO:0000256" key="4">
    <source>
        <dbReference type="PIRSR" id="PIRSR000390-2"/>
    </source>
</evidence>
<proteinExistence type="inferred from homology"/>
<dbReference type="PANTHER" id="PTHR30244:SF36">
    <property type="entry name" value="3-OXO-GLUCOSE-6-PHOSPHATE:GLUTAMATE AMINOTRANSFERASE"/>
    <property type="match status" value="1"/>
</dbReference>
<dbReference type="Proteomes" id="UP001297361">
    <property type="component" value="Unassembled WGS sequence"/>
</dbReference>
<keyword evidence="6" id="KW-0808">Transferase</keyword>
<comment type="similarity">
    <text evidence="2 5">Belongs to the DegT/DnrJ/EryC1 family.</text>
</comment>
<gene>
    <name evidence="6" type="ORF">LLE72_011120</name>
</gene>
<evidence type="ECO:0000313" key="7">
    <source>
        <dbReference type="Proteomes" id="UP001297361"/>
    </source>
</evidence>
<dbReference type="InterPro" id="IPR015421">
    <property type="entry name" value="PyrdxlP-dep_Trfase_major"/>
</dbReference>
<dbReference type="PANTHER" id="PTHR30244">
    <property type="entry name" value="TRANSAMINASE"/>
    <property type="match status" value="1"/>
</dbReference>
<keyword evidence="1 4" id="KW-0663">Pyridoxal phosphate</keyword>
<evidence type="ECO:0000313" key="6">
    <source>
        <dbReference type="EMBL" id="MEC3888285.1"/>
    </source>
</evidence>
<reference evidence="6" key="2">
    <citation type="submission" date="2024-01" db="EMBL/GenBank/DDBJ databases">
        <title>Long-read genome sequencing of X. campestris pv. papavericola.</title>
        <authorList>
            <person name="Hussain R.M.F."/>
            <person name="Greer S."/>
            <person name="Harrison J."/>
            <person name="Grant M."/>
            <person name="Vicente J."/>
            <person name="Studholme D.J."/>
        </authorList>
    </citation>
    <scope>NUCLEOTIDE SEQUENCE</scope>
    <source>
        <strain evidence="6">NCPPB 2970</strain>
    </source>
</reference>
<dbReference type="InterPro" id="IPR015424">
    <property type="entry name" value="PyrdxlP-dep_Trfase"/>
</dbReference>
<dbReference type="AlphaFoldDB" id="A0AAJ2X2W8"/>
<keyword evidence="6" id="KW-0032">Aminotransferase</keyword>
<dbReference type="Gene3D" id="3.90.1150.10">
    <property type="entry name" value="Aspartate Aminotransferase, domain 1"/>
    <property type="match status" value="1"/>
</dbReference>
<dbReference type="GO" id="GO:0030170">
    <property type="term" value="F:pyridoxal phosphate binding"/>
    <property type="evidence" value="ECO:0007669"/>
    <property type="project" value="TreeGrafter"/>
</dbReference>
<dbReference type="GO" id="GO:0000271">
    <property type="term" value="P:polysaccharide biosynthetic process"/>
    <property type="evidence" value="ECO:0007669"/>
    <property type="project" value="TreeGrafter"/>
</dbReference>
<feature type="active site" description="Proton acceptor" evidence="3">
    <location>
        <position position="190"/>
    </location>
</feature>
<dbReference type="Pfam" id="PF01041">
    <property type="entry name" value="DegT_DnrJ_EryC1"/>
    <property type="match status" value="1"/>
</dbReference>
<protein>
    <submittedName>
        <fullName evidence="6">DegT/DnrJ/EryC1/StrS family aminotransferase</fullName>
        <ecNumber evidence="6">2.6.1.-</ecNumber>
    </submittedName>
</protein>
<dbReference type="GO" id="GO:0008483">
    <property type="term" value="F:transaminase activity"/>
    <property type="evidence" value="ECO:0007669"/>
    <property type="project" value="UniProtKB-KW"/>
</dbReference>
<sequence length="367" mass="39359">MKNNVPVNALDRHIAPLADALAQAAHAVIGSGYYVLGPNVKAFEEAFATYCGVAECVGVANGTEALELGLRSLGITSGSVVAVVANAAMYGTTAVLACGAEPVFIDIDPVTFNMDAKALERAASDRQIDAVIITHLYGRLADMPSLLAVAERNGIAIFEDCAQAHGARDASGRRAGSFGKAASFSFYPTKNLGALGDGGAVVTNSPKTAQTLRRLRQYGWTAKYRNELEGGRNSRLDEVQAAFLMVLLPLLDRWNDRRREIANRYSTEINNPRITVPAAGGLESVAHLYVVSCDDRTGLQMHLASADIGSDIHYPVADYLQPLFGDRFASVILPNTQAACERVLTLPCFPELRSDEVTRVIEACNAW</sequence>
<evidence type="ECO:0000256" key="5">
    <source>
        <dbReference type="RuleBase" id="RU004508"/>
    </source>
</evidence>
<dbReference type="SUPFAM" id="SSF53383">
    <property type="entry name" value="PLP-dependent transferases"/>
    <property type="match status" value="1"/>
</dbReference>
<evidence type="ECO:0000256" key="1">
    <source>
        <dbReference type="ARBA" id="ARBA00022898"/>
    </source>
</evidence>
<dbReference type="RefSeq" id="WP_228424525.1">
    <property type="nucleotide sequence ID" value="NZ_JAJFNJ020000003.1"/>
</dbReference>
<dbReference type="Gene3D" id="3.40.640.10">
    <property type="entry name" value="Type I PLP-dependent aspartate aminotransferase-like (Major domain)"/>
    <property type="match status" value="1"/>
</dbReference>
<accession>A0AAJ2X2W8</accession>
<dbReference type="PIRSF" id="PIRSF000390">
    <property type="entry name" value="PLP_StrS"/>
    <property type="match status" value="1"/>
</dbReference>
<organism evidence="6 7">
    <name type="scientific">Xanthomonas campestris pv. papavericola</name>
    <dbReference type="NCBI Taxonomy" id="487881"/>
    <lineage>
        <taxon>Bacteria</taxon>
        <taxon>Pseudomonadati</taxon>
        <taxon>Pseudomonadota</taxon>
        <taxon>Gammaproteobacteria</taxon>
        <taxon>Lysobacterales</taxon>
        <taxon>Lysobacteraceae</taxon>
        <taxon>Xanthomonas</taxon>
    </lineage>
</organism>
<dbReference type="EMBL" id="JAJFNJ020000003">
    <property type="protein sequence ID" value="MEC3888285.1"/>
    <property type="molecule type" value="Genomic_DNA"/>
</dbReference>
<dbReference type="EC" id="2.6.1.-" evidence="6"/>
<evidence type="ECO:0000256" key="3">
    <source>
        <dbReference type="PIRSR" id="PIRSR000390-1"/>
    </source>
</evidence>
<name>A0AAJ2X2W8_XANCA</name>
<evidence type="ECO:0000256" key="2">
    <source>
        <dbReference type="ARBA" id="ARBA00037999"/>
    </source>
</evidence>
<reference evidence="6" key="1">
    <citation type="submission" date="2021-10" db="EMBL/GenBank/DDBJ databases">
        <authorList>
            <person name="Hussein R."/>
            <person name="Harrison J."/>
            <person name="Studholme D.J."/>
            <person name="Vicente J."/>
            <person name="Grant M."/>
        </authorList>
    </citation>
    <scope>NUCLEOTIDE SEQUENCE</scope>
    <source>
        <strain evidence="6">NCPPB 2970</strain>
    </source>
</reference>
<feature type="modified residue" description="N6-(pyridoxal phosphate)lysine" evidence="4">
    <location>
        <position position="190"/>
    </location>
</feature>